<organism evidence="3 4">
    <name type="scientific">Palleronia marisminoris</name>
    <dbReference type="NCBI Taxonomy" id="315423"/>
    <lineage>
        <taxon>Bacteria</taxon>
        <taxon>Pseudomonadati</taxon>
        <taxon>Pseudomonadota</taxon>
        <taxon>Alphaproteobacteria</taxon>
        <taxon>Rhodobacterales</taxon>
        <taxon>Roseobacteraceae</taxon>
        <taxon>Palleronia</taxon>
    </lineage>
</organism>
<keyword evidence="1" id="KW-0175">Coiled coil</keyword>
<proteinExistence type="predicted"/>
<dbReference type="STRING" id="315423.SAMN04488020_101352"/>
<evidence type="ECO:0000313" key="4">
    <source>
        <dbReference type="Proteomes" id="UP000193870"/>
    </source>
</evidence>
<keyword evidence="4" id="KW-1185">Reference proteome</keyword>
<reference evidence="3 4" key="1">
    <citation type="submission" date="2017-03" db="EMBL/GenBank/DDBJ databases">
        <authorList>
            <person name="Afonso C.L."/>
            <person name="Miller P.J."/>
            <person name="Scott M.A."/>
            <person name="Spackman E."/>
            <person name="Goraichik I."/>
            <person name="Dimitrov K.M."/>
            <person name="Suarez D.L."/>
            <person name="Swayne D.E."/>
        </authorList>
    </citation>
    <scope>NUCLEOTIDE SEQUENCE [LARGE SCALE GENOMIC DNA]</scope>
    <source>
        <strain evidence="3 4">CECT 7066</strain>
    </source>
</reference>
<dbReference type="EMBL" id="FWFV01000001">
    <property type="protein sequence ID" value="SLN15811.1"/>
    <property type="molecule type" value="Genomic_DNA"/>
</dbReference>
<dbReference type="Proteomes" id="UP000193870">
    <property type="component" value="Unassembled WGS sequence"/>
</dbReference>
<accession>A0A1Y5RFC2</accession>
<name>A0A1Y5RFC2_9RHOB</name>
<keyword evidence="2" id="KW-0812">Transmembrane</keyword>
<protein>
    <recommendedName>
        <fullName evidence="5">DNA repair protein</fullName>
    </recommendedName>
</protein>
<sequence>MQSRRMSYVPISAYFQWVSAGILLVVTIAAFAATIAGFLGFLPMLTLPLQFGEVIYPQAGAAIQVGAIVLLVAICSTLPSGFRVSRLENSHRDFSMCMSDVAEAYQFCHAADREGVFNLGTEYDAVKERIMYLRSHPDLRELEPEILEAAAEMSYASRELAEIYSDENVSRARGFLKHREEEIALFEDKIDRALSVSRELRRQKEAVEVEEAAMENRLHALEEEFGGLLGELGFSRTRTPGNVISMPHATAAE</sequence>
<feature type="transmembrane region" description="Helical" evidence="2">
    <location>
        <begin position="21"/>
        <end position="41"/>
    </location>
</feature>
<gene>
    <name evidence="3" type="ORF">PAM7066_00352</name>
</gene>
<evidence type="ECO:0000256" key="1">
    <source>
        <dbReference type="SAM" id="Coils"/>
    </source>
</evidence>
<evidence type="ECO:0008006" key="5">
    <source>
        <dbReference type="Google" id="ProtNLM"/>
    </source>
</evidence>
<evidence type="ECO:0000256" key="2">
    <source>
        <dbReference type="SAM" id="Phobius"/>
    </source>
</evidence>
<feature type="coiled-coil region" evidence="1">
    <location>
        <begin position="190"/>
        <end position="224"/>
    </location>
</feature>
<dbReference type="AlphaFoldDB" id="A0A1Y5RFC2"/>
<keyword evidence="2" id="KW-0472">Membrane</keyword>
<keyword evidence="2" id="KW-1133">Transmembrane helix</keyword>
<evidence type="ECO:0000313" key="3">
    <source>
        <dbReference type="EMBL" id="SLN15811.1"/>
    </source>
</evidence>
<feature type="transmembrane region" description="Helical" evidence="2">
    <location>
        <begin position="61"/>
        <end position="82"/>
    </location>
</feature>